<comment type="function">
    <text evidence="4">Involved in iron-sulfur (Fe-S) cluster assembly. May act as a regulator of Fe-S biogenesis.</text>
</comment>
<evidence type="ECO:0000256" key="2">
    <source>
        <dbReference type="ARBA" id="ARBA00022723"/>
    </source>
</evidence>
<reference evidence="5 6" key="1">
    <citation type="journal article" date="2013" name="Antonie Van Leeuwenhoek">
        <title>Echinimonas agarilytica gen. nov., sp. nov., a new gammaproteobacterium isolated from the sea urchin Strongylocentrotus intermedius.</title>
        <authorList>
            <person name="Nedashkovskaya O.I."/>
            <person name="Stenkova A.M."/>
            <person name="Zhukova N.V."/>
            <person name="Van Trappen S."/>
            <person name="Lee J.S."/>
            <person name="Kim S.B."/>
        </authorList>
    </citation>
    <scope>NUCLEOTIDE SEQUENCE [LARGE SCALE GENOMIC DNA]</scope>
    <source>
        <strain evidence="5 6">KMM 6351</strain>
    </source>
</reference>
<dbReference type="PANTHER" id="PTHR16821">
    <property type="entry name" value="FRATAXIN"/>
    <property type="match status" value="1"/>
</dbReference>
<dbReference type="GO" id="GO:0005829">
    <property type="term" value="C:cytosol"/>
    <property type="evidence" value="ECO:0007669"/>
    <property type="project" value="TreeGrafter"/>
</dbReference>
<keyword evidence="2 4" id="KW-0479">Metal-binding</keyword>
<dbReference type="GO" id="GO:0008199">
    <property type="term" value="F:ferric iron binding"/>
    <property type="evidence" value="ECO:0007669"/>
    <property type="project" value="InterPro"/>
</dbReference>
<dbReference type="InterPro" id="IPR036524">
    <property type="entry name" value="Frataxin/CyaY_sf"/>
</dbReference>
<dbReference type="PROSITE" id="PS01344">
    <property type="entry name" value="FRATAXIN_1"/>
    <property type="match status" value="1"/>
</dbReference>
<evidence type="ECO:0000256" key="1">
    <source>
        <dbReference type="ARBA" id="ARBA00008183"/>
    </source>
</evidence>
<dbReference type="PROSITE" id="PS50810">
    <property type="entry name" value="FRATAXIN_2"/>
    <property type="match status" value="1"/>
</dbReference>
<name>A0AA41W3R5_9GAMM</name>
<dbReference type="HAMAP" id="MF_00142">
    <property type="entry name" value="CyaY"/>
    <property type="match status" value="1"/>
</dbReference>
<dbReference type="SMART" id="SM01219">
    <property type="entry name" value="Frataxin_Cyay"/>
    <property type="match status" value="1"/>
</dbReference>
<evidence type="ECO:0000256" key="4">
    <source>
        <dbReference type="HAMAP-Rule" id="MF_00142"/>
    </source>
</evidence>
<evidence type="ECO:0000313" key="5">
    <source>
        <dbReference type="EMBL" id="MCM2678255.1"/>
    </source>
</evidence>
<comment type="caution">
    <text evidence="5">The sequence shown here is derived from an EMBL/GenBank/DDBJ whole genome shotgun (WGS) entry which is preliminary data.</text>
</comment>
<dbReference type="PANTHER" id="PTHR16821:SF2">
    <property type="entry name" value="FRATAXIN, MITOCHONDRIAL"/>
    <property type="match status" value="1"/>
</dbReference>
<organism evidence="5 6">
    <name type="scientific">Echinimonas agarilytica</name>
    <dbReference type="NCBI Taxonomy" id="1215918"/>
    <lineage>
        <taxon>Bacteria</taxon>
        <taxon>Pseudomonadati</taxon>
        <taxon>Pseudomonadota</taxon>
        <taxon>Gammaproteobacteria</taxon>
        <taxon>Alteromonadales</taxon>
        <taxon>Echinimonadaceae</taxon>
        <taxon>Echinimonas</taxon>
    </lineage>
</organism>
<keyword evidence="6" id="KW-1185">Reference proteome</keyword>
<dbReference type="InterPro" id="IPR002908">
    <property type="entry name" value="Frataxin/CyaY"/>
</dbReference>
<gene>
    <name evidence="4 5" type="primary">cyaY</name>
    <name evidence="5" type="ORF">NAF29_01050</name>
</gene>
<dbReference type="RefSeq" id="WP_251259585.1">
    <property type="nucleotide sequence ID" value="NZ_JAMQGP010000001.1"/>
</dbReference>
<dbReference type="NCBIfam" id="TIGR03421">
    <property type="entry name" value="FeS_CyaY"/>
    <property type="match status" value="1"/>
</dbReference>
<proteinExistence type="inferred from homology"/>
<dbReference type="CDD" id="cd00503">
    <property type="entry name" value="Frataxin"/>
    <property type="match status" value="1"/>
</dbReference>
<dbReference type="InterPro" id="IPR047584">
    <property type="entry name" value="CyaY"/>
</dbReference>
<dbReference type="Gene3D" id="3.30.920.10">
    <property type="entry name" value="Frataxin/CyaY"/>
    <property type="match status" value="1"/>
</dbReference>
<evidence type="ECO:0000313" key="6">
    <source>
        <dbReference type="Proteomes" id="UP001165393"/>
    </source>
</evidence>
<protein>
    <recommendedName>
        <fullName evidence="4">Iron-sulfur cluster assembly protein CyaY</fullName>
    </recommendedName>
</protein>
<dbReference type="Pfam" id="PF01491">
    <property type="entry name" value="Frataxin_Cyay"/>
    <property type="match status" value="1"/>
</dbReference>
<comment type="similarity">
    <text evidence="1 4">Belongs to the frataxin family.</text>
</comment>
<evidence type="ECO:0000256" key="3">
    <source>
        <dbReference type="ARBA" id="ARBA00023004"/>
    </source>
</evidence>
<dbReference type="Proteomes" id="UP001165393">
    <property type="component" value="Unassembled WGS sequence"/>
</dbReference>
<dbReference type="GO" id="GO:0016226">
    <property type="term" value="P:iron-sulfur cluster assembly"/>
    <property type="evidence" value="ECO:0007669"/>
    <property type="project" value="UniProtKB-UniRule"/>
</dbReference>
<dbReference type="EMBL" id="JAMQGP010000001">
    <property type="protein sequence ID" value="MCM2678255.1"/>
    <property type="molecule type" value="Genomic_DNA"/>
</dbReference>
<sequence>MNDTEFHTLVDTQLEWLEEQLDESDADIDYETTGGILSIEFANDSKVIINRQEPLHQLWLATRSGGYHFNYKDGDWVDDRSGQLFLDVLEKACSEQAQEAISFRD</sequence>
<dbReference type="GO" id="GO:0008198">
    <property type="term" value="F:ferrous iron binding"/>
    <property type="evidence" value="ECO:0007669"/>
    <property type="project" value="TreeGrafter"/>
</dbReference>
<accession>A0AA41W3R5</accession>
<dbReference type="InterPro" id="IPR020895">
    <property type="entry name" value="Frataxin_CS"/>
</dbReference>
<keyword evidence="3 4" id="KW-0408">Iron</keyword>
<dbReference type="AlphaFoldDB" id="A0AA41W3R5"/>
<dbReference type="SUPFAM" id="SSF55387">
    <property type="entry name" value="Frataxin/Nqo15-like"/>
    <property type="match status" value="1"/>
</dbReference>